<evidence type="ECO:0000256" key="4">
    <source>
        <dbReference type="ARBA" id="ARBA00038499"/>
    </source>
</evidence>
<evidence type="ECO:0000313" key="11">
    <source>
        <dbReference type="Proteomes" id="UP000219974"/>
    </source>
</evidence>
<feature type="region of interest" description="Disordered" evidence="6">
    <location>
        <begin position="241"/>
        <end position="265"/>
    </location>
</feature>
<dbReference type="InterPro" id="IPR040383">
    <property type="entry name" value="HAKAI/CBLL2"/>
</dbReference>
<feature type="compositionally biased region" description="Acidic residues" evidence="6">
    <location>
        <begin position="252"/>
        <end position="265"/>
    </location>
</feature>
<dbReference type="Proteomes" id="UP000219974">
    <property type="component" value="Chromosome 4"/>
</dbReference>
<dbReference type="Gene3D" id="3.30.40.10">
    <property type="entry name" value="Zinc/RING finger domain, C3HC4 (zinc finger)"/>
    <property type="match status" value="1"/>
</dbReference>
<dbReference type="PROSITE" id="PS00028">
    <property type="entry name" value="ZINC_FINGER_C2H2_1"/>
    <property type="match status" value="1"/>
</dbReference>
<dbReference type="GO" id="GO:0016567">
    <property type="term" value="P:protein ubiquitination"/>
    <property type="evidence" value="ECO:0007669"/>
    <property type="project" value="InterPro"/>
</dbReference>
<organism evidence="8 10">
    <name type="scientific">Plasmodium berghei</name>
    <dbReference type="NCBI Taxonomy" id="5821"/>
    <lineage>
        <taxon>Eukaryota</taxon>
        <taxon>Sar</taxon>
        <taxon>Alveolata</taxon>
        <taxon>Apicomplexa</taxon>
        <taxon>Aconoidasida</taxon>
        <taxon>Haemosporida</taxon>
        <taxon>Plasmodiidae</taxon>
        <taxon>Plasmodium</taxon>
        <taxon>Plasmodium (Vinckeia)</taxon>
    </lineage>
</organism>
<protein>
    <submittedName>
        <fullName evidence="8">Zinc finger protein, putative</fullName>
    </submittedName>
</protein>
<evidence type="ECO:0000313" key="8">
    <source>
        <dbReference type="EMBL" id="CXI03460.1"/>
    </source>
</evidence>
<evidence type="ECO:0000256" key="1">
    <source>
        <dbReference type="ARBA" id="ARBA00022723"/>
    </source>
</evidence>
<dbReference type="PANTHER" id="PTHR13480:SF0">
    <property type="entry name" value="E3 UBIQUITIN-PROTEIN LIGASE HAKAI"/>
    <property type="match status" value="1"/>
</dbReference>
<dbReference type="Proteomes" id="UP000069549">
    <property type="component" value="Chromosome 4"/>
</dbReference>
<evidence type="ECO:0000256" key="5">
    <source>
        <dbReference type="PROSITE-ProRule" id="PRU00175"/>
    </source>
</evidence>
<dbReference type="InterPro" id="IPR017907">
    <property type="entry name" value="Znf_RING_CS"/>
</dbReference>
<dbReference type="EMBL" id="LT608268">
    <property type="protein sequence ID" value="SCM17388.1"/>
    <property type="molecule type" value="Genomic_DNA"/>
</dbReference>
<proteinExistence type="inferred from homology"/>
<evidence type="ECO:0000256" key="3">
    <source>
        <dbReference type="ARBA" id="ARBA00022833"/>
    </source>
</evidence>
<dbReference type="PROSITE" id="PS00518">
    <property type="entry name" value="ZF_RING_1"/>
    <property type="match status" value="1"/>
</dbReference>
<feature type="domain" description="RING-type" evidence="7">
    <location>
        <begin position="40"/>
        <end position="79"/>
    </location>
</feature>
<sequence length="265" mass="31338">MNTFPSNATNYRNRTLNSSGKNTNINYKINSYINKNWIFCPACSLPFNTKLRINPCYHIVCGKCYEISLQKNQSCIICNSEINDVDFIFQNDNIYICPYDFCKKGYLNLKSYNYHIYFKHEFLKEHGQDYELNCHKENNNLFPMNNEFVKDYFVNYVNATELENKTATDFANNLNNIKNNSFLIKNNTTNKTSSENIQTNINNKMNMPFINNKVNVPDNWNFTSMPFRSNFNLYSNEKYNTNNVNTKKNNEPQEEDDYDNLEDLM</sequence>
<dbReference type="InterPro" id="IPR013087">
    <property type="entry name" value="Znf_C2H2_type"/>
</dbReference>
<keyword evidence="1" id="KW-0479">Metal-binding</keyword>
<dbReference type="GO" id="GO:0008270">
    <property type="term" value="F:zinc ion binding"/>
    <property type="evidence" value="ECO:0007669"/>
    <property type="project" value="UniProtKB-KW"/>
</dbReference>
<dbReference type="GO" id="GO:0030155">
    <property type="term" value="P:regulation of cell adhesion"/>
    <property type="evidence" value="ECO:0007669"/>
    <property type="project" value="TreeGrafter"/>
</dbReference>
<name>A0A113QY26_PLABE</name>
<dbReference type="EMBL" id="LT160024">
    <property type="protein sequence ID" value="CXI03460.1"/>
    <property type="molecule type" value="Genomic_DNA"/>
</dbReference>
<dbReference type="InterPro" id="IPR001841">
    <property type="entry name" value="Znf_RING"/>
</dbReference>
<dbReference type="VEuPathDB" id="PlasmoDB:PBANKA_0413600"/>
<comment type="similarity">
    <text evidence="4">Belongs to the Hakai family.</text>
</comment>
<reference evidence="8 10" key="1">
    <citation type="submission" date="2016-02" db="EMBL/GenBank/DDBJ databases">
        <authorList>
            <consortium name="Pathogen Informatics"/>
        </authorList>
    </citation>
    <scope>NUCLEOTIDE SEQUENCE [LARGE SCALE GENOMIC DNA]</scope>
    <source>
        <strain evidence="8 10">K173</strain>
        <strain evidence="9 11">SP11 RLL</strain>
    </source>
</reference>
<keyword evidence="3" id="KW-0862">Zinc</keyword>
<gene>
    <name evidence="8" type="ORF">PBK173_000064200</name>
    <name evidence="9" type="ORF">PBSP11RLL_000061400</name>
</gene>
<dbReference type="InterPro" id="IPR013083">
    <property type="entry name" value="Znf_RING/FYVE/PHD"/>
</dbReference>
<dbReference type="SUPFAM" id="SSF57850">
    <property type="entry name" value="RING/U-box"/>
    <property type="match status" value="1"/>
</dbReference>
<dbReference type="PANTHER" id="PTHR13480">
    <property type="entry name" value="E3 UBIQUITIN-PROTEIN LIGASE HAKAI-RELATED"/>
    <property type="match status" value="1"/>
</dbReference>
<dbReference type="AlphaFoldDB" id="A0A113QY26"/>
<evidence type="ECO:0000313" key="9">
    <source>
        <dbReference type="EMBL" id="SCM17388.1"/>
    </source>
</evidence>
<dbReference type="GO" id="GO:0061630">
    <property type="term" value="F:ubiquitin protein ligase activity"/>
    <property type="evidence" value="ECO:0007669"/>
    <property type="project" value="InterPro"/>
</dbReference>
<evidence type="ECO:0000256" key="2">
    <source>
        <dbReference type="ARBA" id="ARBA00022771"/>
    </source>
</evidence>
<evidence type="ECO:0000256" key="6">
    <source>
        <dbReference type="SAM" id="MobiDB-lite"/>
    </source>
</evidence>
<accession>A0A113QY26</accession>
<evidence type="ECO:0000259" key="7">
    <source>
        <dbReference type="PROSITE" id="PS50089"/>
    </source>
</evidence>
<keyword evidence="2 5" id="KW-0863">Zinc-finger</keyword>
<evidence type="ECO:0000313" key="10">
    <source>
        <dbReference type="Proteomes" id="UP000069549"/>
    </source>
</evidence>
<dbReference type="PROSITE" id="PS50089">
    <property type="entry name" value="ZF_RING_2"/>
    <property type="match status" value="1"/>
</dbReference>